<keyword evidence="1" id="KW-0328">Glycosyltransferase</keyword>
<dbReference type="EMBL" id="JBHLWN010000067">
    <property type="protein sequence ID" value="MFC0213916.1"/>
    <property type="molecule type" value="Genomic_DNA"/>
</dbReference>
<dbReference type="RefSeq" id="WP_377471248.1">
    <property type="nucleotide sequence ID" value="NZ_JBHLWN010000067.1"/>
</dbReference>
<feature type="domain" description="Glycosyltransferase 61 catalytic" evidence="5">
    <location>
        <begin position="204"/>
        <end position="378"/>
    </location>
</feature>
<evidence type="ECO:0000313" key="7">
    <source>
        <dbReference type="Proteomes" id="UP001589776"/>
    </source>
</evidence>
<dbReference type="InterPro" id="IPR049625">
    <property type="entry name" value="Glyco_transf_61_cat"/>
</dbReference>
<keyword evidence="7" id="KW-1185">Reference proteome</keyword>
<dbReference type="PANTHER" id="PTHR20961">
    <property type="entry name" value="GLYCOSYLTRANSFERASE"/>
    <property type="match status" value="1"/>
</dbReference>
<evidence type="ECO:0000256" key="1">
    <source>
        <dbReference type="ARBA" id="ARBA00022676"/>
    </source>
</evidence>
<dbReference type="Pfam" id="PF04577">
    <property type="entry name" value="Glyco_transf_61"/>
    <property type="match status" value="1"/>
</dbReference>
<evidence type="ECO:0000259" key="5">
    <source>
        <dbReference type="Pfam" id="PF04577"/>
    </source>
</evidence>
<reference evidence="6 7" key="1">
    <citation type="submission" date="2024-09" db="EMBL/GenBank/DDBJ databases">
        <authorList>
            <person name="Sun Q."/>
            <person name="Mori K."/>
        </authorList>
    </citation>
    <scope>NUCLEOTIDE SEQUENCE [LARGE SCALE GENOMIC DNA]</scope>
    <source>
        <strain evidence="6 7">CCM 7759</strain>
    </source>
</reference>
<keyword evidence="2" id="KW-0808">Transferase</keyword>
<sequence>MQTKRTRGKQASNTRRNKQVKSIKKRTKPTGGRRKKTKRRNPLRQTRSLKLKKKKKKAARRRRKASSPQPAVLIEPGRPVRYADTAPYVSEWIHNGNKDCYFTILYPDQSRYFATAKAIHAPEFHETNQVWGHSFAAVIPQGRMWGPHGHVITADNTLLSDVSLDFPTGKNPEFHPAMTNWEPYPLMDTSGTVAALAFCTADNYWHWLYDVLTRIHLLRVAGIHVDKYAVNLSSSRPFQLATLYMLGIQPEQIILAHPQFHLRAEKLAVASAQENQNYPQWTIDWLREELLYKQNLHTNIGAGNERIYISRGNQPRRRIENEQEIMDLLSAYGFRICALEDIPVEQQIQLFHSAQVIVAPHGAGLANLTFCRPQTRVLELFGENFKPNLYWKLSNMGGLDYYHLICRSVGPSDTGYVGDENIYVDRNHLEQSLQFMGL</sequence>
<dbReference type="InterPro" id="IPR007657">
    <property type="entry name" value="Glycosyltransferase_61"/>
</dbReference>
<name>A0ABV6DMR0_9BACL</name>
<feature type="compositionally biased region" description="Basic residues" evidence="4">
    <location>
        <begin position="15"/>
        <end position="65"/>
    </location>
</feature>
<evidence type="ECO:0000256" key="3">
    <source>
        <dbReference type="ARBA" id="ARBA00023180"/>
    </source>
</evidence>
<evidence type="ECO:0000256" key="2">
    <source>
        <dbReference type="ARBA" id="ARBA00022679"/>
    </source>
</evidence>
<feature type="region of interest" description="Disordered" evidence="4">
    <location>
        <begin position="1"/>
        <end position="73"/>
    </location>
</feature>
<dbReference type="Proteomes" id="UP001589776">
    <property type="component" value="Unassembled WGS sequence"/>
</dbReference>
<accession>A0ABV6DMR0</accession>
<keyword evidence="3" id="KW-0325">Glycoprotein</keyword>
<gene>
    <name evidence="6" type="ORF">ACFFK0_15905</name>
</gene>
<evidence type="ECO:0000256" key="4">
    <source>
        <dbReference type="SAM" id="MobiDB-lite"/>
    </source>
</evidence>
<organism evidence="6 7">
    <name type="scientific">Paenibacillus chartarius</name>
    <dbReference type="NCBI Taxonomy" id="747481"/>
    <lineage>
        <taxon>Bacteria</taxon>
        <taxon>Bacillati</taxon>
        <taxon>Bacillota</taxon>
        <taxon>Bacilli</taxon>
        <taxon>Bacillales</taxon>
        <taxon>Paenibacillaceae</taxon>
        <taxon>Paenibacillus</taxon>
    </lineage>
</organism>
<comment type="caution">
    <text evidence="6">The sequence shown here is derived from an EMBL/GenBank/DDBJ whole genome shotgun (WGS) entry which is preliminary data.</text>
</comment>
<evidence type="ECO:0000313" key="6">
    <source>
        <dbReference type="EMBL" id="MFC0213916.1"/>
    </source>
</evidence>
<protein>
    <submittedName>
        <fullName evidence="6">DUF563 domain-containing protein</fullName>
    </submittedName>
</protein>
<proteinExistence type="predicted"/>